<organism evidence="15 16">
    <name type="scientific">Stylosanthes scabra</name>
    <dbReference type="NCBI Taxonomy" id="79078"/>
    <lineage>
        <taxon>Eukaryota</taxon>
        <taxon>Viridiplantae</taxon>
        <taxon>Streptophyta</taxon>
        <taxon>Embryophyta</taxon>
        <taxon>Tracheophyta</taxon>
        <taxon>Spermatophyta</taxon>
        <taxon>Magnoliopsida</taxon>
        <taxon>eudicotyledons</taxon>
        <taxon>Gunneridae</taxon>
        <taxon>Pentapetalae</taxon>
        <taxon>rosids</taxon>
        <taxon>fabids</taxon>
        <taxon>Fabales</taxon>
        <taxon>Fabaceae</taxon>
        <taxon>Papilionoideae</taxon>
        <taxon>50 kb inversion clade</taxon>
        <taxon>dalbergioids sensu lato</taxon>
        <taxon>Dalbergieae</taxon>
        <taxon>Pterocarpus clade</taxon>
        <taxon>Stylosanthes</taxon>
    </lineage>
</organism>
<keyword evidence="3" id="KW-1003">Cell membrane</keyword>
<evidence type="ECO:0000256" key="4">
    <source>
        <dbReference type="ARBA" id="ARBA00022614"/>
    </source>
</evidence>
<evidence type="ECO:0000256" key="2">
    <source>
        <dbReference type="ARBA" id="ARBA00009592"/>
    </source>
</evidence>
<keyword evidence="4" id="KW-0433">Leucine-rich repeat</keyword>
<gene>
    <name evidence="15" type="ORF">PIB30_048452</name>
</gene>
<keyword evidence="5 12" id="KW-0812">Transmembrane</keyword>
<evidence type="ECO:0000256" key="3">
    <source>
        <dbReference type="ARBA" id="ARBA00022475"/>
    </source>
</evidence>
<dbReference type="Proteomes" id="UP001341840">
    <property type="component" value="Unassembled WGS sequence"/>
</dbReference>
<dbReference type="InterPro" id="IPR013210">
    <property type="entry name" value="LRR_N_plant-typ"/>
</dbReference>
<feature type="transmembrane region" description="Helical" evidence="12">
    <location>
        <begin position="1014"/>
        <end position="1037"/>
    </location>
</feature>
<dbReference type="EMBL" id="JASCZI010211766">
    <property type="protein sequence ID" value="MED6196538.1"/>
    <property type="molecule type" value="Genomic_DNA"/>
</dbReference>
<dbReference type="SUPFAM" id="SSF52058">
    <property type="entry name" value="L domain-like"/>
    <property type="match status" value="3"/>
</dbReference>
<feature type="chain" id="PRO_5046787228" description="Leucine-rich repeat-containing N-terminal plant-type domain-containing protein" evidence="13">
    <location>
        <begin position="26"/>
        <end position="1051"/>
    </location>
</feature>
<dbReference type="InterPro" id="IPR003591">
    <property type="entry name" value="Leu-rich_rpt_typical-subtyp"/>
</dbReference>
<keyword evidence="6 13" id="KW-0732">Signal</keyword>
<dbReference type="PRINTS" id="PR00019">
    <property type="entry name" value="LEURICHRPT"/>
</dbReference>
<dbReference type="InterPro" id="IPR032675">
    <property type="entry name" value="LRR_dom_sf"/>
</dbReference>
<evidence type="ECO:0000256" key="7">
    <source>
        <dbReference type="ARBA" id="ARBA00022737"/>
    </source>
</evidence>
<keyword evidence="16" id="KW-1185">Reference proteome</keyword>
<dbReference type="SMART" id="SM00369">
    <property type="entry name" value="LRR_TYP"/>
    <property type="match status" value="9"/>
</dbReference>
<sequence>MDTSTRISFHLCCLLLLLMSHFGICIKCIPSEHEALLRFKLHLNDSSNRLSSWNVSNPNCCHWYGVLCSQVTGHVLQLDLHTSVPHEDDFFSPVEYEEAQKAYANSLFRGEISHYLVELKHLKYLDLSGNYFRGMQIPTFLCEITTLVYLNLSYSGFHWKIPYQIGNLSNNLLYLDLKGVAYGPIPYQIGNLTNLIHLDLKSDYEERVGENLDWLSTLSSLEYLNLEGADLSNSFGWLQTMQALPSLVELNLARCDLSYYKKPLSLNFSSLISLTITISPNWIFQLNKLTSLIILSYNSNKPFPKGIQNLTLLENLDLSYNLYSPSSIPNWLYALHHLKFLNLRDNNLCGPISHAVGNLTSLVSLDLSHNQLEGRIPASLGNLTSLVSLDLSFNIQLEGGIPNSFENLCKLRDLAFSFLRCNQLVSEILQILSPCISHELRRLEARTSLISGNLTDQLGMFHSLVILDFAYNSIVGTLPRSLGQLLSLTDLSLSNNQLNGNPFRVLRSIPKLSSLGIEHNLFQGIVQEIDLVNLTALQFLDASGNDFTLQVGPNWQPVFQLINLDMRSWKLGPNFPSWIKSQKNLRYLDMSDTGISTSIPNWFWQEFSHDGWYLNLSSNSIHGHLPNSLETFHLPNSIETFQSSGIMLDLSSNHLQGRLPSLPADMEWLDLSNNLFFGSMTDFLCQKHDDDEPSRLQFLNLGSNNLSGKIPDCWKRWPNLVDMNLQNNYLIGNLPTSMAFLSKLQSLHLRNNMLSGEFPLILSNISYLVSLDIGENTFNGSIPLWVGERLPNLKILRLRSNQFLGHIPNGICDMKFLQDLDLAQNHLSGTVPKCFDHLSAMVINERNQDSFIRNGIISVLVWVKGVGVEYRNNLGLVKNIDLSGNNLSGKLPPEITRLSELIFLNLSRNLLTGNIPGSIGNMRALESIDLSRNQLYGDIPSSITNLSFLSKLDLSHNQLKGHIPTGTQLQTFEASSFIGNDLCGPPLTINCSSNGKVPDVEENGRESNGHGINWFFVSMGLGFIVGFWGVVAPLFIYRSWRFAYFRFLDNI</sequence>
<comment type="similarity">
    <text evidence="2">Belongs to the RLP family.</text>
</comment>
<evidence type="ECO:0000313" key="16">
    <source>
        <dbReference type="Proteomes" id="UP001341840"/>
    </source>
</evidence>
<name>A0ABU6XIL0_9FABA</name>
<feature type="signal peptide" evidence="13">
    <location>
        <begin position="1"/>
        <end position="25"/>
    </location>
</feature>
<feature type="non-terminal residue" evidence="15">
    <location>
        <position position="1051"/>
    </location>
</feature>
<dbReference type="Pfam" id="PF00560">
    <property type="entry name" value="LRR_1"/>
    <property type="match status" value="9"/>
</dbReference>
<evidence type="ECO:0000256" key="9">
    <source>
        <dbReference type="ARBA" id="ARBA00023136"/>
    </source>
</evidence>
<keyword evidence="7" id="KW-0677">Repeat</keyword>
<evidence type="ECO:0000313" key="15">
    <source>
        <dbReference type="EMBL" id="MED6196538.1"/>
    </source>
</evidence>
<dbReference type="InterPro" id="IPR046956">
    <property type="entry name" value="RLP23-like"/>
</dbReference>
<dbReference type="PANTHER" id="PTHR48063">
    <property type="entry name" value="LRR RECEPTOR-LIKE KINASE"/>
    <property type="match status" value="1"/>
</dbReference>
<evidence type="ECO:0000256" key="5">
    <source>
        <dbReference type="ARBA" id="ARBA00022692"/>
    </source>
</evidence>
<feature type="domain" description="Leucine-rich repeat-containing N-terminal plant-type" evidence="14">
    <location>
        <begin position="31"/>
        <end position="69"/>
    </location>
</feature>
<keyword evidence="8 12" id="KW-1133">Transmembrane helix</keyword>
<accession>A0ABU6XIL0</accession>
<proteinExistence type="inferred from homology"/>
<dbReference type="Pfam" id="PF08263">
    <property type="entry name" value="LRRNT_2"/>
    <property type="match status" value="1"/>
</dbReference>
<evidence type="ECO:0000256" key="6">
    <source>
        <dbReference type="ARBA" id="ARBA00022729"/>
    </source>
</evidence>
<dbReference type="SMART" id="SM00365">
    <property type="entry name" value="LRR_SD22"/>
    <property type="match status" value="5"/>
</dbReference>
<dbReference type="Gene3D" id="3.80.10.10">
    <property type="entry name" value="Ribonuclease Inhibitor"/>
    <property type="match status" value="4"/>
</dbReference>
<reference evidence="15 16" key="1">
    <citation type="journal article" date="2023" name="Plants (Basel)">
        <title>Bridging the Gap: Combining Genomics and Transcriptomics Approaches to Understand Stylosanthes scabra, an Orphan Legume from the Brazilian Caatinga.</title>
        <authorList>
            <person name="Ferreira-Neto J.R.C."/>
            <person name="da Silva M.D."/>
            <person name="Binneck E."/>
            <person name="de Melo N.F."/>
            <person name="da Silva R.H."/>
            <person name="de Melo A.L.T.M."/>
            <person name="Pandolfi V."/>
            <person name="Bustamante F.O."/>
            <person name="Brasileiro-Vidal A.C."/>
            <person name="Benko-Iseppon A.M."/>
        </authorList>
    </citation>
    <scope>NUCLEOTIDE SEQUENCE [LARGE SCALE GENOMIC DNA]</scope>
    <source>
        <tissue evidence="15">Leaves</tissue>
    </source>
</reference>
<keyword evidence="11" id="KW-0325">Glycoprotein</keyword>
<dbReference type="InterPro" id="IPR001611">
    <property type="entry name" value="Leu-rich_rpt"/>
</dbReference>
<evidence type="ECO:0000256" key="1">
    <source>
        <dbReference type="ARBA" id="ARBA00004251"/>
    </source>
</evidence>
<evidence type="ECO:0000256" key="11">
    <source>
        <dbReference type="ARBA" id="ARBA00023180"/>
    </source>
</evidence>
<protein>
    <recommendedName>
        <fullName evidence="14">Leucine-rich repeat-containing N-terminal plant-type domain-containing protein</fullName>
    </recommendedName>
</protein>
<keyword evidence="10" id="KW-0675">Receptor</keyword>
<keyword evidence="9 12" id="KW-0472">Membrane</keyword>
<comment type="caution">
    <text evidence="15">The sequence shown here is derived from an EMBL/GenBank/DDBJ whole genome shotgun (WGS) entry which is preliminary data.</text>
</comment>
<evidence type="ECO:0000256" key="13">
    <source>
        <dbReference type="SAM" id="SignalP"/>
    </source>
</evidence>
<evidence type="ECO:0000259" key="14">
    <source>
        <dbReference type="Pfam" id="PF08263"/>
    </source>
</evidence>
<dbReference type="Pfam" id="PF13855">
    <property type="entry name" value="LRR_8"/>
    <property type="match status" value="1"/>
</dbReference>
<dbReference type="PANTHER" id="PTHR48063:SF63">
    <property type="entry name" value="LEUCINE-RICH RECEPTOR-LIKE KINASE FAMILY PROTEIN"/>
    <property type="match status" value="1"/>
</dbReference>
<evidence type="ECO:0000256" key="12">
    <source>
        <dbReference type="SAM" id="Phobius"/>
    </source>
</evidence>
<evidence type="ECO:0000256" key="10">
    <source>
        <dbReference type="ARBA" id="ARBA00023170"/>
    </source>
</evidence>
<evidence type="ECO:0000256" key="8">
    <source>
        <dbReference type="ARBA" id="ARBA00022989"/>
    </source>
</evidence>
<comment type="subcellular location">
    <subcellularLocation>
        <location evidence="1">Cell membrane</location>
        <topology evidence="1">Single-pass type I membrane protein</topology>
    </subcellularLocation>
</comment>